<accession>A0A392V1D5</accession>
<evidence type="ECO:0000313" key="3">
    <source>
        <dbReference type="Proteomes" id="UP000265520"/>
    </source>
</evidence>
<keyword evidence="3" id="KW-1185">Reference proteome</keyword>
<name>A0A392V1D5_9FABA</name>
<comment type="caution">
    <text evidence="2">The sequence shown here is derived from an EMBL/GenBank/DDBJ whole genome shotgun (WGS) entry which is preliminary data.</text>
</comment>
<proteinExistence type="predicted"/>
<organism evidence="2 3">
    <name type="scientific">Trifolium medium</name>
    <dbReference type="NCBI Taxonomy" id="97028"/>
    <lineage>
        <taxon>Eukaryota</taxon>
        <taxon>Viridiplantae</taxon>
        <taxon>Streptophyta</taxon>
        <taxon>Embryophyta</taxon>
        <taxon>Tracheophyta</taxon>
        <taxon>Spermatophyta</taxon>
        <taxon>Magnoliopsida</taxon>
        <taxon>eudicotyledons</taxon>
        <taxon>Gunneridae</taxon>
        <taxon>Pentapetalae</taxon>
        <taxon>rosids</taxon>
        <taxon>fabids</taxon>
        <taxon>Fabales</taxon>
        <taxon>Fabaceae</taxon>
        <taxon>Papilionoideae</taxon>
        <taxon>50 kb inversion clade</taxon>
        <taxon>NPAAA clade</taxon>
        <taxon>Hologalegina</taxon>
        <taxon>IRL clade</taxon>
        <taxon>Trifolieae</taxon>
        <taxon>Trifolium</taxon>
    </lineage>
</organism>
<feature type="compositionally biased region" description="Basic and acidic residues" evidence="1">
    <location>
        <begin position="21"/>
        <end position="49"/>
    </location>
</feature>
<evidence type="ECO:0000256" key="1">
    <source>
        <dbReference type="SAM" id="MobiDB-lite"/>
    </source>
</evidence>
<evidence type="ECO:0000313" key="2">
    <source>
        <dbReference type="EMBL" id="MCI82066.1"/>
    </source>
</evidence>
<reference evidence="2 3" key="1">
    <citation type="journal article" date="2018" name="Front. Plant Sci.">
        <title>Red Clover (Trifolium pratense) and Zigzag Clover (T. medium) - A Picture of Genomic Similarities and Differences.</title>
        <authorList>
            <person name="Dluhosova J."/>
            <person name="Istvanek J."/>
            <person name="Nedelnik J."/>
            <person name="Repkova J."/>
        </authorList>
    </citation>
    <scope>NUCLEOTIDE SEQUENCE [LARGE SCALE GENOMIC DNA]</scope>
    <source>
        <strain evidence="3">cv. 10/8</strain>
        <tissue evidence="2">Leaf</tissue>
    </source>
</reference>
<dbReference type="EMBL" id="LXQA011034106">
    <property type="protein sequence ID" value="MCI82066.1"/>
    <property type="molecule type" value="Genomic_DNA"/>
</dbReference>
<sequence>MTKARICDEDNKAKSSYYKAMNDRKGKGLDRGKPYENKGNESGKKNQGN</sequence>
<feature type="non-terminal residue" evidence="2">
    <location>
        <position position="49"/>
    </location>
</feature>
<dbReference type="AlphaFoldDB" id="A0A392V1D5"/>
<feature type="region of interest" description="Disordered" evidence="1">
    <location>
        <begin position="1"/>
        <end position="49"/>
    </location>
</feature>
<protein>
    <recommendedName>
        <fullName evidence="4">Cellular nucleic acid-binding protein</fullName>
    </recommendedName>
</protein>
<evidence type="ECO:0008006" key="4">
    <source>
        <dbReference type="Google" id="ProtNLM"/>
    </source>
</evidence>
<dbReference type="Proteomes" id="UP000265520">
    <property type="component" value="Unassembled WGS sequence"/>
</dbReference>
<feature type="compositionally biased region" description="Basic and acidic residues" evidence="1">
    <location>
        <begin position="1"/>
        <end position="13"/>
    </location>
</feature>